<protein>
    <submittedName>
        <fullName evidence="1">Uncharacterized protein</fullName>
    </submittedName>
</protein>
<dbReference type="AlphaFoldDB" id="A0A6M3IZY2"/>
<proteinExistence type="predicted"/>
<name>A0A6M3IZY2_9ZZZZ</name>
<reference evidence="1" key="1">
    <citation type="submission" date="2020-03" db="EMBL/GenBank/DDBJ databases">
        <title>The deep terrestrial virosphere.</title>
        <authorList>
            <person name="Holmfeldt K."/>
            <person name="Nilsson E."/>
            <person name="Simone D."/>
            <person name="Lopez-Fernandez M."/>
            <person name="Wu X."/>
            <person name="de Brujin I."/>
            <person name="Lundin D."/>
            <person name="Andersson A."/>
            <person name="Bertilsson S."/>
            <person name="Dopson M."/>
        </authorList>
    </citation>
    <scope>NUCLEOTIDE SEQUENCE</scope>
    <source>
        <strain evidence="1">MM415B00814</strain>
    </source>
</reference>
<evidence type="ECO:0000313" key="1">
    <source>
        <dbReference type="EMBL" id="QJA62202.1"/>
    </source>
</evidence>
<dbReference type="EMBL" id="MT141464">
    <property type="protein sequence ID" value="QJA62202.1"/>
    <property type="molecule type" value="Genomic_DNA"/>
</dbReference>
<accession>A0A6M3IZY2</accession>
<gene>
    <name evidence="1" type="ORF">MM415B00814_0021</name>
</gene>
<organism evidence="1">
    <name type="scientific">viral metagenome</name>
    <dbReference type="NCBI Taxonomy" id="1070528"/>
    <lineage>
        <taxon>unclassified sequences</taxon>
        <taxon>metagenomes</taxon>
        <taxon>organismal metagenomes</taxon>
    </lineage>
</organism>
<sequence length="388" mass="42845">MDGLNALIAQGRPAPTFDLMKSTGNALAIKQAQQQVDAYPGEQAWQQKVRGRQEKQWMAADEQQELTNLATALGWATKAATPEMGKKILADFGYPDIELKFEGKNVNFGSVDGDEISGPADQLAPFWDAIKNGDINLSDPAQAMAARSWMAARGISWKQAKKKDTADRPLKSWVTPDNKVVNLPNNVTPPAGSVPYSTGMDIEVGPEGTKIRTGVKPGEVTRKTQGDIETKIVSGQEQIARMQAILSEFKPEYQEIGARLGAAWTGLKAKFGRDVPKEDADTLIAFKKYQRKAIENINLYIKELTGAQMSEKEADRLRLAQPDPGEKWYQGDDPITFKAKMDDVILMARASVARYEFYRNQGLTESKIRQLIKSGEAAPLNEISSRLK</sequence>